<accession>A0ACA9M470</accession>
<dbReference type="Proteomes" id="UP000789525">
    <property type="component" value="Unassembled WGS sequence"/>
</dbReference>
<evidence type="ECO:0000313" key="2">
    <source>
        <dbReference type="Proteomes" id="UP000789525"/>
    </source>
</evidence>
<name>A0ACA9M470_9GLOM</name>
<gene>
    <name evidence="1" type="ORF">ACOLOM_LOCUS5497</name>
</gene>
<reference evidence="1" key="1">
    <citation type="submission" date="2021-06" db="EMBL/GenBank/DDBJ databases">
        <authorList>
            <person name="Kallberg Y."/>
            <person name="Tangrot J."/>
            <person name="Rosling A."/>
        </authorList>
    </citation>
    <scope>NUCLEOTIDE SEQUENCE</scope>
    <source>
        <strain evidence="1">CL356</strain>
    </source>
</reference>
<dbReference type="EMBL" id="CAJVPT010010235">
    <property type="protein sequence ID" value="CAG8568246.1"/>
    <property type="molecule type" value="Genomic_DNA"/>
</dbReference>
<evidence type="ECO:0000313" key="1">
    <source>
        <dbReference type="EMBL" id="CAG8568246.1"/>
    </source>
</evidence>
<keyword evidence="2" id="KW-1185">Reference proteome</keyword>
<feature type="non-terminal residue" evidence="1">
    <location>
        <position position="85"/>
    </location>
</feature>
<comment type="caution">
    <text evidence="1">The sequence shown here is derived from an EMBL/GenBank/DDBJ whole genome shotgun (WGS) entry which is preliminary data.</text>
</comment>
<protein>
    <submittedName>
        <fullName evidence="1">1636_t:CDS:1</fullName>
    </submittedName>
</protein>
<organism evidence="1 2">
    <name type="scientific">Acaulospora colombiana</name>
    <dbReference type="NCBI Taxonomy" id="27376"/>
    <lineage>
        <taxon>Eukaryota</taxon>
        <taxon>Fungi</taxon>
        <taxon>Fungi incertae sedis</taxon>
        <taxon>Mucoromycota</taxon>
        <taxon>Glomeromycotina</taxon>
        <taxon>Glomeromycetes</taxon>
        <taxon>Diversisporales</taxon>
        <taxon>Acaulosporaceae</taxon>
        <taxon>Acaulospora</taxon>
    </lineage>
</organism>
<proteinExistence type="predicted"/>
<sequence>MIHTTYPIEERKEKREKFLTHLSDQKHTSKVKRQCFDTELFGGQRNPGNRGSNNAFITAASGTDCVPFVNIPEGSGMAGIVEEGK</sequence>